<proteinExistence type="predicted"/>
<evidence type="ECO:0000313" key="2">
    <source>
        <dbReference type="EMBL" id="GIX70812.1"/>
    </source>
</evidence>
<accession>A0AAV4MGP3</accession>
<organism evidence="2 3">
    <name type="scientific">Caerostris darwini</name>
    <dbReference type="NCBI Taxonomy" id="1538125"/>
    <lineage>
        <taxon>Eukaryota</taxon>
        <taxon>Metazoa</taxon>
        <taxon>Ecdysozoa</taxon>
        <taxon>Arthropoda</taxon>
        <taxon>Chelicerata</taxon>
        <taxon>Arachnida</taxon>
        <taxon>Araneae</taxon>
        <taxon>Araneomorphae</taxon>
        <taxon>Entelegynae</taxon>
        <taxon>Araneoidea</taxon>
        <taxon>Araneidae</taxon>
        <taxon>Caerostris</taxon>
    </lineage>
</organism>
<sequence>MFRSLECNQPKRIRTPKGMSPTQKDKENPKGMSPTQKDEENPKGMSPTQKDEENPKGMSPTQKECYQPKRNVTNPKGMLPKRMRTIKRNVANQKGKGQPKRNVTNPKVWIKIALAALLRFNMGKRKVYNCTIRTKVKFRIKRKEKICRRKRCPSKIYGILVFRCRRFNSRPGVAVTSTQAIFFLKGLLAPNYKPLL</sequence>
<protein>
    <submittedName>
        <fullName evidence="2">Uncharacterized protein</fullName>
    </submittedName>
</protein>
<dbReference type="Proteomes" id="UP001054837">
    <property type="component" value="Unassembled WGS sequence"/>
</dbReference>
<dbReference type="EMBL" id="BPLQ01000392">
    <property type="protein sequence ID" value="GIX70812.1"/>
    <property type="molecule type" value="Genomic_DNA"/>
</dbReference>
<gene>
    <name evidence="2" type="ORF">CDAR_172701</name>
</gene>
<keyword evidence="3" id="KW-1185">Reference proteome</keyword>
<evidence type="ECO:0000313" key="3">
    <source>
        <dbReference type="Proteomes" id="UP001054837"/>
    </source>
</evidence>
<feature type="compositionally biased region" description="Polar residues" evidence="1">
    <location>
        <begin position="59"/>
        <end position="74"/>
    </location>
</feature>
<feature type="region of interest" description="Disordered" evidence="1">
    <location>
        <begin position="1"/>
        <end position="77"/>
    </location>
</feature>
<name>A0AAV4MGP3_9ARAC</name>
<dbReference type="AlphaFoldDB" id="A0AAV4MGP3"/>
<comment type="caution">
    <text evidence="2">The sequence shown here is derived from an EMBL/GenBank/DDBJ whole genome shotgun (WGS) entry which is preliminary data.</text>
</comment>
<reference evidence="2 3" key="1">
    <citation type="submission" date="2021-06" db="EMBL/GenBank/DDBJ databases">
        <title>Caerostris darwini draft genome.</title>
        <authorList>
            <person name="Kono N."/>
            <person name="Arakawa K."/>
        </authorList>
    </citation>
    <scope>NUCLEOTIDE SEQUENCE [LARGE SCALE GENOMIC DNA]</scope>
</reference>
<evidence type="ECO:0000256" key="1">
    <source>
        <dbReference type="SAM" id="MobiDB-lite"/>
    </source>
</evidence>